<evidence type="ECO:0000256" key="1">
    <source>
        <dbReference type="ARBA" id="ARBA00006817"/>
    </source>
</evidence>
<dbReference type="SUPFAM" id="SSF55961">
    <property type="entry name" value="Bet v1-like"/>
    <property type="match status" value="1"/>
</dbReference>
<proteinExistence type="inferred from homology"/>
<sequence length="143" mass="15122">MSDGHSCTLTRTLDAPAAEVWLAWTTPGQYEQWAHAAAGSVEMDVRPGGAWKSTVVTPDGGRFPLTGTYLDVTENRLLVVGMDVPGRPSPAVMTVELDEPDAGRTRIALHQTCDSAEERDMAEQGSTMLLDGLSAHLAAGAGD</sequence>
<dbReference type="Gene3D" id="3.30.530.20">
    <property type="match status" value="1"/>
</dbReference>
<feature type="domain" description="Activator of Hsp90 ATPase homologue 1/2-like C-terminal" evidence="2">
    <location>
        <begin position="14"/>
        <end position="137"/>
    </location>
</feature>
<name>A0ABW2E8V2_9ACTN</name>
<dbReference type="EMBL" id="JBHSYM010000060">
    <property type="protein sequence ID" value="MFC7015196.1"/>
    <property type="molecule type" value="Genomic_DNA"/>
</dbReference>
<dbReference type="Pfam" id="PF08327">
    <property type="entry name" value="AHSA1"/>
    <property type="match status" value="1"/>
</dbReference>
<comment type="caution">
    <text evidence="3">The sequence shown here is derived from an EMBL/GenBank/DDBJ whole genome shotgun (WGS) entry which is preliminary data.</text>
</comment>
<organism evidence="3 4">
    <name type="scientific">Streptomyces viridiviolaceus</name>
    <dbReference type="NCBI Taxonomy" id="68282"/>
    <lineage>
        <taxon>Bacteria</taxon>
        <taxon>Bacillati</taxon>
        <taxon>Actinomycetota</taxon>
        <taxon>Actinomycetes</taxon>
        <taxon>Kitasatosporales</taxon>
        <taxon>Streptomycetaceae</taxon>
        <taxon>Streptomyces</taxon>
    </lineage>
</organism>
<accession>A0ABW2E8V2</accession>
<protein>
    <submittedName>
        <fullName evidence="3">SRPBCC domain-containing protein</fullName>
    </submittedName>
</protein>
<dbReference type="CDD" id="cd07814">
    <property type="entry name" value="SRPBCC_CalC_Aha1-like"/>
    <property type="match status" value="1"/>
</dbReference>
<keyword evidence="4" id="KW-1185">Reference proteome</keyword>
<dbReference type="RefSeq" id="WP_189873802.1">
    <property type="nucleotide sequence ID" value="NZ_BMWA01000013.1"/>
</dbReference>
<dbReference type="Proteomes" id="UP001596409">
    <property type="component" value="Unassembled WGS sequence"/>
</dbReference>
<evidence type="ECO:0000259" key="2">
    <source>
        <dbReference type="Pfam" id="PF08327"/>
    </source>
</evidence>
<reference evidence="4" key="1">
    <citation type="journal article" date="2019" name="Int. J. Syst. Evol. Microbiol.">
        <title>The Global Catalogue of Microorganisms (GCM) 10K type strain sequencing project: providing services to taxonomists for standard genome sequencing and annotation.</title>
        <authorList>
            <consortium name="The Broad Institute Genomics Platform"/>
            <consortium name="The Broad Institute Genome Sequencing Center for Infectious Disease"/>
            <person name="Wu L."/>
            <person name="Ma J."/>
        </authorList>
    </citation>
    <scope>NUCLEOTIDE SEQUENCE [LARGE SCALE GENOMIC DNA]</scope>
    <source>
        <strain evidence="4">JCM 4855</strain>
    </source>
</reference>
<gene>
    <name evidence="3" type="ORF">ACFQMH_26510</name>
</gene>
<dbReference type="InterPro" id="IPR023393">
    <property type="entry name" value="START-like_dom_sf"/>
</dbReference>
<evidence type="ECO:0000313" key="4">
    <source>
        <dbReference type="Proteomes" id="UP001596409"/>
    </source>
</evidence>
<evidence type="ECO:0000313" key="3">
    <source>
        <dbReference type="EMBL" id="MFC7015196.1"/>
    </source>
</evidence>
<dbReference type="InterPro" id="IPR013538">
    <property type="entry name" value="ASHA1/2-like_C"/>
</dbReference>
<comment type="similarity">
    <text evidence="1">Belongs to the AHA1 family.</text>
</comment>